<sequence length="120" mass="14063">MNLNEYLNCHKSRSFSETLFSFIDKSGFKDSMIYKKADIDRKLFSKIRCSENYIPRKNVIIKLCLALKLNPNDFNKLLNSAGYSLSESKFDRVISWCLENKIYDLSKVNDYLYTFCGTIL</sequence>
<evidence type="ECO:0000313" key="2">
    <source>
        <dbReference type="Proteomes" id="UP000886786"/>
    </source>
</evidence>
<evidence type="ECO:0000313" key="1">
    <source>
        <dbReference type="EMBL" id="HIQ90683.1"/>
    </source>
</evidence>
<proteinExistence type="predicted"/>
<dbReference type="AlphaFoldDB" id="A0A9D0ZQL3"/>
<evidence type="ECO:0008006" key="3">
    <source>
        <dbReference type="Google" id="ProtNLM"/>
    </source>
</evidence>
<gene>
    <name evidence="1" type="ORF">IAB27_03540</name>
</gene>
<reference evidence="1" key="1">
    <citation type="submission" date="2020-10" db="EMBL/GenBank/DDBJ databases">
        <authorList>
            <person name="Gilroy R."/>
        </authorList>
    </citation>
    <scope>NUCLEOTIDE SEQUENCE</scope>
    <source>
        <strain evidence="1">CHK147-3167</strain>
    </source>
</reference>
<protein>
    <recommendedName>
        <fullName evidence="3">XRE family transcriptional regulator</fullName>
    </recommendedName>
</protein>
<reference evidence="1" key="2">
    <citation type="journal article" date="2021" name="PeerJ">
        <title>Extensive microbial diversity within the chicken gut microbiome revealed by metagenomics and culture.</title>
        <authorList>
            <person name="Gilroy R."/>
            <person name="Ravi A."/>
            <person name="Getino M."/>
            <person name="Pursley I."/>
            <person name="Horton D.L."/>
            <person name="Alikhan N.F."/>
            <person name="Baker D."/>
            <person name="Gharbi K."/>
            <person name="Hall N."/>
            <person name="Watson M."/>
            <person name="Adriaenssens E.M."/>
            <person name="Foster-Nyarko E."/>
            <person name="Jarju S."/>
            <person name="Secka A."/>
            <person name="Antonio M."/>
            <person name="Oren A."/>
            <person name="Chaudhuri R.R."/>
            <person name="La Ragione R."/>
            <person name="Hildebrand F."/>
            <person name="Pallen M.J."/>
        </authorList>
    </citation>
    <scope>NUCLEOTIDE SEQUENCE</scope>
    <source>
        <strain evidence="1">CHK147-3167</strain>
    </source>
</reference>
<dbReference type="EMBL" id="DVFV01000067">
    <property type="protein sequence ID" value="HIQ90683.1"/>
    <property type="molecule type" value="Genomic_DNA"/>
</dbReference>
<organism evidence="1 2">
    <name type="scientific">Candidatus Coprosoma intestinipullorum</name>
    <dbReference type="NCBI Taxonomy" id="2840752"/>
    <lineage>
        <taxon>Bacteria</taxon>
        <taxon>Bacillati</taxon>
        <taxon>Bacillota</taxon>
        <taxon>Bacillota incertae sedis</taxon>
        <taxon>Candidatus Coprosoma</taxon>
    </lineage>
</organism>
<dbReference type="Proteomes" id="UP000886786">
    <property type="component" value="Unassembled WGS sequence"/>
</dbReference>
<accession>A0A9D0ZQL3</accession>
<comment type="caution">
    <text evidence="1">The sequence shown here is derived from an EMBL/GenBank/DDBJ whole genome shotgun (WGS) entry which is preliminary data.</text>
</comment>
<name>A0A9D0ZQL3_9FIRM</name>